<organism evidence="1 2">
    <name type="scientific">Oleomonas cavernae</name>
    <dbReference type="NCBI Taxonomy" id="2320859"/>
    <lineage>
        <taxon>Bacteria</taxon>
        <taxon>Pseudomonadati</taxon>
        <taxon>Pseudomonadota</taxon>
        <taxon>Alphaproteobacteria</taxon>
        <taxon>Acetobacterales</taxon>
        <taxon>Acetobacteraceae</taxon>
        <taxon>Oleomonas</taxon>
    </lineage>
</organism>
<name>A0A418VTM4_9PROT</name>
<protein>
    <submittedName>
        <fullName evidence="1">DUF2336 domain-containing protein</fullName>
    </submittedName>
</protein>
<dbReference type="EMBL" id="QYUK01000016">
    <property type="protein sequence ID" value="RJF80502.1"/>
    <property type="molecule type" value="Genomic_DNA"/>
</dbReference>
<comment type="caution">
    <text evidence="1">The sequence shown here is derived from an EMBL/GenBank/DDBJ whole genome shotgun (WGS) entry which is preliminary data.</text>
</comment>
<proteinExistence type="predicted"/>
<sequence>MGHNAVLSLRRTAPALGAPESRFLLADSTVTRSDLEALLADPSPAHQARTAAKVAMAWRSGTLDGAARSAAEELFRAIAAKAVVAVRAALAEALKDEPSLPHEVALRLAHDVDAVALPMLEASVVLTDADLLDLVAEVTPAGISALAGRASVPAPLAEAIAGRGDEAAVARLVANPGRK</sequence>
<evidence type="ECO:0000313" key="2">
    <source>
        <dbReference type="Proteomes" id="UP000284605"/>
    </source>
</evidence>
<evidence type="ECO:0000313" key="1">
    <source>
        <dbReference type="EMBL" id="RJF80502.1"/>
    </source>
</evidence>
<accession>A0A418VTM4</accession>
<gene>
    <name evidence="1" type="ORF">D3874_25560</name>
</gene>
<dbReference type="Proteomes" id="UP000284605">
    <property type="component" value="Unassembled WGS sequence"/>
</dbReference>
<dbReference type="Pfam" id="PF10098">
    <property type="entry name" value="DUF2336"/>
    <property type="match status" value="1"/>
</dbReference>
<reference evidence="1 2" key="1">
    <citation type="submission" date="2018-09" db="EMBL/GenBank/DDBJ databases">
        <authorList>
            <person name="Zhu H."/>
        </authorList>
    </citation>
    <scope>NUCLEOTIDE SEQUENCE [LARGE SCALE GENOMIC DNA]</scope>
    <source>
        <strain evidence="1 2">K1W22B-8</strain>
    </source>
</reference>
<dbReference type="InterPro" id="IPR019285">
    <property type="entry name" value="DUF2336"/>
</dbReference>
<dbReference type="AlphaFoldDB" id="A0A418VTM4"/>
<keyword evidence="2" id="KW-1185">Reference proteome</keyword>